<sequence length="71" mass="8381">MLQCHLSPLQSKRQILHQILYRMQSVHQLHHCCLIKMDPSFLQRKDTLAIPLIMRSPTQCRKLSLHHRGEG</sequence>
<gene>
    <name evidence="1" type="ORF">PBY51_020196</name>
</gene>
<dbReference type="AlphaFoldDB" id="A0AAN7XT01"/>
<comment type="caution">
    <text evidence="1">The sequence shown here is derived from an EMBL/GenBank/DDBJ whole genome shotgun (WGS) entry which is preliminary data.</text>
</comment>
<reference evidence="1 2" key="2">
    <citation type="journal article" date="2023" name="Mol. Biol. Evol.">
        <title>Genomics of Secondarily Temperate Adaptation in the Only Non-Antarctic Icefish.</title>
        <authorList>
            <person name="Rivera-Colon A.G."/>
            <person name="Rayamajhi N."/>
            <person name="Minhas B.F."/>
            <person name="Madrigal G."/>
            <person name="Bilyk K.T."/>
            <person name="Yoon V."/>
            <person name="Hune M."/>
            <person name="Gregory S."/>
            <person name="Cheng C.H.C."/>
            <person name="Catchen J.M."/>
        </authorList>
    </citation>
    <scope>NUCLEOTIDE SEQUENCE [LARGE SCALE GENOMIC DNA]</scope>
    <source>
        <strain evidence="1">JMC-PN-2008</strain>
    </source>
</reference>
<protein>
    <submittedName>
        <fullName evidence="1">Uncharacterized protein</fullName>
    </submittedName>
</protein>
<evidence type="ECO:0000313" key="1">
    <source>
        <dbReference type="EMBL" id="KAK5865967.1"/>
    </source>
</evidence>
<keyword evidence="2" id="KW-1185">Reference proteome</keyword>
<organism evidence="1 2">
    <name type="scientific">Eleginops maclovinus</name>
    <name type="common">Patagonian blennie</name>
    <name type="synonym">Eleginus maclovinus</name>
    <dbReference type="NCBI Taxonomy" id="56733"/>
    <lineage>
        <taxon>Eukaryota</taxon>
        <taxon>Metazoa</taxon>
        <taxon>Chordata</taxon>
        <taxon>Craniata</taxon>
        <taxon>Vertebrata</taxon>
        <taxon>Euteleostomi</taxon>
        <taxon>Actinopterygii</taxon>
        <taxon>Neopterygii</taxon>
        <taxon>Teleostei</taxon>
        <taxon>Neoteleostei</taxon>
        <taxon>Acanthomorphata</taxon>
        <taxon>Eupercaria</taxon>
        <taxon>Perciformes</taxon>
        <taxon>Notothenioidei</taxon>
        <taxon>Eleginopidae</taxon>
        <taxon>Eleginops</taxon>
    </lineage>
</organism>
<dbReference type="EMBL" id="JAUZQC010000009">
    <property type="protein sequence ID" value="KAK5865967.1"/>
    <property type="molecule type" value="Genomic_DNA"/>
</dbReference>
<dbReference type="Proteomes" id="UP001346869">
    <property type="component" value="Unassembled WGS sequence"/>
</dbReference>
<proteinExistence type="predicted"/>
<evidence type="ECO:0000313" key="2">
    <source>
        <dbReference type="Proteomes" id="UP001346869"/>
    </source>
</evidence>
<reference evidence="1 2" key="1">
    <citation type="journal article" date="2023" name="Genes (Basel)">
        <title>Chromosome-Level Genome Assembly and Circadian Gene Repertoire of the Patagonia Blennie Eleginops maclovinus-The Closest Ancestral Proxy of Antarctic Cryonotothenioids.</title>
        <authorList>
            <person name="Cheng C.C."/>
            <person name="Rivera-Colon A.G."/>
            <person name="Minhas B.F."/>
            <person name="Wilson L."/>
            <person name="Rayamajhi N."/>
            <person name="Vargas-Chacoff L."/>
            <person name="Catchen J.M."/>
        </authorList>
    </citation>
    <scope>NUCLEOTIDE SEQUENCE [LARGE SCALE GENOMIC DNA]</scope>
    <source>
        <strain evidence="1">JMC-PN-2008</strain>
    </source>
</reference>
<accession>A0AAN7XT01</accession>
<name>A0AAN7XT01_ELEMC</name>